<evidence type="ECO:0000256" key="5">
    <source>
        <dbReference type="ARBA" id="ARBA00022692"/>
    </source>
</evidence>
<dbReference type="Pfam" id="PF03464">
    <property type="entry name" value="eRF1_2"/>
    <property type="match status" value="1"/>
</dbReference>
<dbReference type="InterPro" id="IPR013806">
    <property type="entry name" value="Kringle-like"/>
</dbReference>
<evidence type="ECO:0000256" key="2">
    <source>
        <dbReference type="ARBA" id="ARBA00022104"/>
    </source>
</evidence>
<dbReference type="Gene3D" id="2.60.120.290">
    <property type="entry name" value="Spermadhesin, CUB domain"/>
    <property type="match status" value="1"/>
</dbReference>
<dbReference type="PANTHER" id="PTHR10853:SF0">
    <property type="entry name" value="PROTEIN PELOTA HOMOLOG"/>
    <property type="match status" value="1"/>
</dbReference>
<dbReference type="SUPFAM" id="SSF159065">
    <property type="entry name" value="Dom34/Pelota N-terminal domain-like"/>
    <property type="match status" value="1"/>
</dbReference>
<keyword evidence="8 14" id="KW-0472">Membrane</keyword>
<evidence type="ECO:0000256" key="4">
    <source>
        <dbReference type="ARBA" id="ARBA00022687"/>
    </source>
</evidence>
<evidence type="ECO:0000256" key="14">
    <source>
        <dbReference type="SAM" id="Phobius"/>
    </source>
</evidence>
<dbReference type="GO" id="GO:0070966">
    <property type="term" value="P:nuclear-transcribed mRNA catabolic process, no-go decay"/>
    <property type="evidence" value="ECO:0007669"/>
    <property type="project" value="InterPro"/>
</dbReference>
<evidence type="ECO:0000256" key="12">
    <source>
        <dbReference type="PROSITE-ProRule" id="PRU00121"/>
    </source>
</evidence>
<evidence type="ECO:0000256" key="7">
    <source>
        <dbReference type="ARBA" id="ARBA00022989"/>
    </source>
</evidence>
<evidence type="ECO:0000259" key="16">
    <source>
        <dbReference type="PROSITE" id="PS50070"/>
    </source>
</evidence>
<evidence type="ECO:0000256" key="8">
    <source>
        <dbReference type="ARBA" id="ARBA00023136"/>
    </source>
</evidence>
<evidence type="ECO:0000313" key="19">
    <source>
        <dbReference type="Proteomes" id="UP000886611"/>
    </source>
</evidence>
<evidence type="ECO:0000256" key="13">
    <source>
        <dbReference type="SAM" id="MobiDB-lite"/>
    </source>
</evidence>
<dbReference type="InterPro" id="IPR038178">
    <property type="entry name" value="Kringle_sf"/>
</dbReference>
<dbReference type="FunFam" id="2.30.30.870:FF:000001">
    <property type="entry name" value="Protein pelota homolog"/>
    <property type="match status" value="1"/>
</dbReference>
<evidence type="ECO:0000256" key="10">
    <source>
        <dbReference type="ARBA" id="ARBA00023180"/>
    </source>
</evidence>
<dbReference type="FunFam" id="2.40.20.10:FF:000006">
    <property type="entry name" value="Kremen protein 2"/>
    <property type="match status" value="1"/>
</dbReference>
<evidence type="ECO:0000256" key="1">
    <source>
        <dbReference type="ARBA" id="ARBA00004479"/>
    </source>
</evidence>
<dbReference type="Gene3D" id="2.30.30.870">
    <property type="entry name" value="Pelota, domain A"/>
    <property type="match status" value="1"/>
</dbReference>
<keyword evidence="3 12" id="KW-0420">Kringle</keyword>
<dbReference type="PRINTS" id="PR00018">
    <property type="entry name" value="KRINGLE"/>
</dbReference>
<dbReference type="Pfam" id="PF01822">
    <property type="entry name" value="WSC"/>
    <property type="match status" value="1"/>
</dbReference>
<name>A0A8X7X8E5_POLSE</name>
<dbReference type="GO" id="GO:0005737">
    <property type="term" value="C:cytoplasm"/>
    <property type="evidence" value="ECO:0007669"/>
    <property type="project" value="TreeGrafter"/>
</dbReference>
<dbReference type="InterPro" id="IPR000859">
    <property type="entry name" value="CUB_dom"/>
</dbReference>
<dbReference type="InterPro" id="IPR038069">
    <property type="entry name" value="Pelota/DOM34_N"/>
</dbReference>
<proteinExistence type="predicted"/>
<dbReference type="SMART" id="SM00130">
    <property type="entry name" value="KR"/>
    <property type="match status" value="1"/>
</dbReference>
<feature type="region of interest" description="Disordered" evidence="13">
    <location>
        <begin position="64"/>
        <end position="88"/>
    </location>
</feature>
<dbReference type="SMART" id="SM01194">
    <property type="entry name" value="eRF1_1"/>
    <property type="match status" value="1"/>
</dbReference>
<dbReference type="SUPFAM" id="SSF53137">
    <property type="entry name" value="Translational machinery components"/>
    <property type="match status" value="1"/>
</dbReference>
<keyword evidence="9" id="KW-1015">Disulfide bond</keyword>
<feature type="domain" description="Kringle" evidence="16">
    <location>
        <begin position="347"/>
        <end position="430"/>
    </location>
</feature>
<dbReference type="Pfam" id="PF00051">
    <property type="entry name" value="Kringle"/>
    <property type="match status" value="1"/>
</dbReference>
<evidence type="ECO:0000313" key="18">
    <source>
        <dbReference type="EMBL" id="KAG2464175.1"/>
    </source>
</evidence>
<keyword evidence="5 14" id="KW-0812">Transmembrane</keyword>
<dbReference type="GO" id="GO:0070651">
    <property type="term" value="P:nonfunctional rRNA decay"/>
    <property type="evidence" value="ECO:0007669"/>
    <property type="project" value="TreeGrafter"/>
</dbReference>
<dbReference type="InterPro" id="IPR035914">
    <property type="entry name" value="Sperma_CUB_dom_sf"/>
</dbReference>
<keyword evidence="6" id="KW-0732">Signal</keyword>
<dbReference type="SMART" id="SM00321">
    <property type="entry name" value="WSC"/>
    <property type="match status" value="1"/>
</dbReference>
<evidence type="ECO:0000259" key="17">
    <source>
        <dbReference type="PROSITE" id="PS51212"/>
    </source>
</evidence>
<comment type="caution">
    <text evidence="18">The sequence shown here is derived from an EMBL/GenBank/DDBJ whole genome shotgun (WGS) entry which is preliminary data.</text>
</comment>
<dbReference type="SUPFAM" id="SSF57440">
    <property type="entry name" value="Kringle-like"/>
    <property type="match status" value="1"/>
</dbReference>
<dbReference type="GO" id="GO:0032790">
    <property type="term" value="P:ribosome disassembly"/>
    <property type="evidence" value="ECO:0007669"/>
    <property type="project" value="TreeGrafter"/>
</dbReference>
<dbReference type="FunFam" id="3.30.420.60:FF:000002">
    <property type="entry name" value="Protein pelota homolog"/>
    <property type="match status" value="1"/>
</dbReference>
<dbReference type="GO" id="GO:0016055">
    <property type="term" value="P:Wnt signaling pathway"/>
    <property type="evidence" value="ECO:0007669"/>
    <property type="project" value="UniProtKB-KW"/>
</dbReference>
<gene>
    <name evidence="18" type="primary">Pelo</name>
    <name evidence="18" type="ORF">GTO96_0002265</name>
</gene>
<dbReference type="InterPro" id="IPR002889">
    <property type="entry name" value="WSC_carb-bd"/>
</dbReference>
<dbReference type="Gene3D" id="2.40.20.10">
    <property type="entry name" value="Plasminogen Kringle 4"/>
    <property type="match status" value="1"/>
</dbReference>
<dbReference type="InterPro" id="IPR058547">
    <property type="entry name" value="Pelota_N"/>
</dbReference>
<reference evidence="18 19" key="1">
    <citation type="journal article" date="2021" name="Cell">
        <title>Tracing the genetic footprints of vertebrate landing in non-teleost ray-finned fishes.</title>
        <authorList>
            <person name="Bi X."/>
            <person name="Wang K."/>
            <person name="Yang L."/>
            <person name="Pan H."/>
            <person name="Jiang H."/>
            <person name="Wei Q."/>
            <person name="Fang M."/>
            <person name="Yu H."/>
            <person name="Zhu C."/>
            <person name="Cai Y."/>
            <person name="He Y."/>
            <person name="Gan X."/>
            <person name="Zeng H."/>
            <person name="Yu D."/>
            <person name="Zhu Y."/>
            <person name="Jiang H."/>
            <person name="Qiu Q."/>
            <person name="Yang H."/>
            <person name="Zhang Y.E."/>
            <person name="Wang W."/>
            <person name="Zhu M."/>
            <person name="He S."/>
            <person name="Zhang G."/>
        </authorList>
    </citation>
    <scope>NUCLEOTIDE SEQUENCE [LARGE SCALE GENOMIC DNA]</scope>
    <source>
        <strain evidence="18">Bchr_013</strain>
    </source>
</reference>
<feature type="domain" description="WSC" evidence="17">
    <location>
        <begin position="432"/>
        <end position="526"/>
    </location>
</feature>
<feature type="non-terminal residue" evidence="18">
    <location>
        <position position="1"/>
    </location>
</feature>
<dbReference type="Pfam" id="PF00431">
    <property type="entry name" value="CUB"/>
    <property type="match status" value="1"/>
</dbReference>
<feature type="domain" description="CUB" evidence="15">
    <location>
        <begin position="530"/>
        <end position="641"/>
    </location>
</feature>
<dbReference type="SUPFAM" id="SSF49854">
    <property type="entry name" value="Spermadhesin, CUB domain"/>
    <property type="match status" value="1"/>
</dbReference>
<keyword evidence="19" id="KW-1185">Reference proteome</keyword>
<dbReference type="PROSITE" id="PS51212">
    <property type="entry name" value="WSC"/>
    <property type="match status" value="1"/>
</dbReference>
<dbReference type="InterPro" id="IPR000001">
    <property type="entry name" value="Kringle"/>
</dbReference>
<evidence type="ECO:0000256" key="3">
    <source>
        <dbReference type="ARBA" id="ARBA00022572"/>
    </source>
</evidence>
<protein>
    <recommendedName>
        <fullName evidence="2">Protein pelota homolog</fullName>
    </recommendedName>
    <alternativeName>
        <fullName evidence="11">Kringle-containing protein marking the eye and the nose</fullName>
    </alternativeName>
</protein>
<feature type="compositionally biased region" description="Basic and acidic residues" evidence="13">
    <location>
        <begin position="69"/>
        <end position="78"/>
    </location>
</feature>
<dbReference type="Pfam" id="PF26356">
    <property type="entry name" value="Pelota_N"/>
    <property type="match status" value="1"/>
</dbReference>
<organism evidence="18 19">
    <name type="scientific">Polypterus senegalus</name>
    <name type="common">Senegal bichir</name>
    <dbReference type="NCBI Taxonomy" id="55291"/>
    <lineage>
        <taxon>Eukaryota</taxon>
        <taxon>Metazoa</taxon>
        <taxon>Chordata</taxon>
        <taxon>Craniata</taxon>
        <taxon>Vertebrata</taxon>
        <taxon>Euteleostomi</taxon>
        <taxon>Actinopterygii</taxon>
        <taxon>Polypteriformes</taxon>
        <taxon>Polypteridae</taxon>
        <taxon>Polypterus</taxon>
    </lineage>
</organism>
<dbReference type="SMART" id="SM00042">
    <property type="entry name" value="CUB"/>
    <property type="match status" value="1"/>
</dbReference>
<dbReference type="Gene3D" id="3.30.420.60">
    <property type="entry name" value="eRF1 domain 2"/>
    <property type="match status" value="1"/>
</dbReference>
<accession>A0A8X7X8E5</accession>
<dbReference type="AlphaFoldDB" id="A0A8X7X8E5"/>
<dbReference type="GO" id="GO:0016020">
    <property type="term" value="C:membrane"/>
    <property type="evidence" value="ECO:0007669"/>
    <property type="project" value="UniProtKB-SubCell"/>
</dbReference>
<comment type="caution">
    <text evidence="12">Lacks conserved residue(s) required for the propagation of feature annotation.</text>
</comment>
<evidence type="ECO:0000256" key="11">
    <source>
        <dbReference type="ARBA" id="ARBA00032328"/>
    </source>
</evidence>
<keyword evidence="7 14" id="KW-1133">Transmembrane helix</keyword>
<evidence type="ECO:0000256" key="6">
    <source>
        <dbReference type="ARBA" id="ARBA00022729"/>
    </source>
</evidence>
<keyword evidence="4" id="KW-0879">Wnt signaling pathway</keyword>
<dbReference type="InterPro" id="IPR042226">
    <property type="entry name" value="eFR1_2_sf"/>
</dbReference>
<dbReference type="GO" id="GO:0070481">
    <property type="term" value="P:nuclear-transcribed mRNA catabolic process, non-stop decay"/>
    <property type="evidence" value="ECO:0007669"/>
    <property type="project" value="InterPro"/>
</dbReference>
<dbReference type="Proteomes" id="UP000886611">
    <property type="component" value="Unassembled WGS sequence"/>
</dbReference>
<dbReference type="InterPro" id="IPR004405">
    <property type="entry name" value="TF_pelota"/>
</dbReference>
<dbReference type="GO" id="GO:0071025">
    <property type="term" value="P:RNA surveillance"/>
    <property type="evidence" value="ECO:0007669"/>
    <property type="project" value="InterPro"/>
</dbReference>
<keyword evidence="10" id="KW-0325">Glycoprotein</keyword>
<dbReference type="EMBL" id="JAATIS010003638">
    <property type="protein sequence ID" value="KAG2464175.1"/>
    <property type="molecule type" value="Genomic_DNA"/>
</dbReference>
<dbReference type="InterPro" id="IPR005141">
    <property type="entry name" value="eRF1_2"/>
</dbReference>
<comment type="subcellular location">
    <subcellularLocation>
        <location evidence="1">Membrane</location>
        <topology evidence="1">Single-pass type I membrane protein</topology>
    </subcellularLocation>
</comment>
<dbReference type="CDD" id="cd00041">
    <property type="entry name" value="CUB"/>
    <property type="match status" value="1"/>
</dbReference>
<feature type="non-terminal residue" evidence="18">
    <location>
        <position position="764"/>
    </location>
</feature>
<evidence type="ECO:0000256" key="9">
    <source>
        <dbReference type="ARBA" id="ARBA00023157"/>
    </source>
</evidence>
<evidence type="ECO:0000259" key="15">
    <source>
        <dbReference type="PROSITE" id="PS01180"/>
    </source>
</evidence>
<sequence>MSQSGGSESRLTTRLAEFRSPKGVQVVSTQHLAVLGVMADLSHLVERLSAVALLAELKIPGGQMSEEDGAVRTSERGKQSSVLAEGPDSGQKTLRWHLKVLLHCVTLMPEEPEDMWHTYNLLQVGDSLRASTFRKVLTESSTGSVGSNRVRTTLTISVEAIDFDTQACQLRVKGTNIQENEYVKMGAYHTIELELNRKFTLAKKVWDSVVLERIEQACDPAQQADLAAVIMQEGLANIVLVTPAMTLLRAKVEVTIPRKRRGNCTQHDKALERFFEAVMQGILRHISFDIVKCVLVASPGFVKDQFCTYLFGQAVKTDNKILLENRSKFVQVHSSSGHKYSLKDWSECFQVNGADYRGFQNQTSVPDGKPCLYWNQTHQHAYNTERFPNGQWGLGNHNYCRNPDGDVQPWCYVSESEEGIYWKYCDIPTCQMPGYRGCFLDSGNPPALSGSSGTSTKLTVQVCIRFCRRRGYSVAGVEAGYACFCGDESDLVRNERVSAVECDQVCFGKSSELCGGDGRIGVYDVSVGSCSGNLSSASGVLFSPDFPDDYPSDSNCSWLIAPGGGAGAVEVRLELYEVRDPRDVLAIWDPRTGRLLSRFQGAVGPGQQGRTEIFFGDSILVTFQSDGIVQGQGFALAYKAWLLCAACLASAALASALIFCLHKRTCLFVKKKPAGGVLLIGSGSGVHCGGGQGWSVTYRHTRVIVCGQSKEDGLCGTGSSSEEDTGCLCDPTSVALTPQPSLLLYGSRQSVSTQSSLRSLISSI</sequence>
<dbReference type="PROSITE" id="PS00021">
    <property type="entry name" value="KRINGLE_1"/>
    <property type="match status" value="1"/>
</dbReference>
<dbReference type="PROSITE" id="PS50070">
    <property type="entry name" value="KRINGLE_2"/>
    <property type="match status" value="1"/>
</dbReference>
<dbReference type="PANTHER" id="PTHR10853">
    <property type="entry name" value="PELOTA"/>
    <property type="match status" value="1"/>
</dbReference>
<dbReference type="InterPro" id="IPR005140">
    <property type="entry name" value="eRF1_Pelota-like_N"/>
</dbReference>
<feature type="transmembrane region" description="Helical" evidence="14">
    <location>
        <begin position="640"/>
        <end position="661"/>
    </location>
</feature>
<dbReference type="InterPro" id="IPR018056">
    <property type="entry name" value="Kringle_CS"/>
</dbReference>
<dbReference type="CDD" id="cd00108">
    <property type="entry name" value="KR"/>
    <property type="match status" value="1"/>
</dbReference>
<dbReference type="PROSITE" id="PS01180">
    <property type="entry name" value="CUB"/>
    <property type="match status" value="1"/>
</dbReference>